<evidence type="ECO:0000256" key="3">
    <source>
        <dbReference type="SAM" id="MobiDB-lite"/>
    </source>
</evidence>
<dbReference type="InterPro" id="IPR001005">
    <property type="entry name" value="SANT/Myb"/>
</dbReference>
<dbReference type="InterPro" id="IPR017930">
    <property type="entry name" value="Myb_dom"/>
</dbReference>
<dbReference type="AlphaFoldDB" id="A0AAD7Q046"/>
<evidence type="ECO:0000256" key="1">
    <source>
        <dbReference type="ARBA" id="ARBA00004123"/>
    </source>
</evidence>
<gene>
    <name evidence="6" type="ORF">O6P43_010278</name>
</gene>
<dbReference type="InterPro" id="IPR009057">
    <property type="entry name" value="Homeodomain-like_sf"/>
</dbReference>
<dbReference type="CDD" id="cd11660">
    <property type="entry name" value="SANT_TRF"/>
    <property type="match status" value="1"/>
</dbReference>
<comment type="caution">
    <text evidence="6">The sequence shown here is derived from an EMBL/GenBank/DDBJ whole genome shotgun (WGS) entry which is preliminary data.</text>
</comment>
<dbReference type="KEGG" id="qsa:O6P43_010278"/>
<feature type="domain" description="HTH myb-type" evidence="5">
    <location>
        <begin position="374"/>
        <end position="433"/>
    </location>
</feature>
<comment type="subcellular location">
    <subcellularLocation>
        <location evidence="1">Nucleus</location>
    </subcellularLocation>
</comment>
<dbReference type="SUPFAM" id="SSF46689">
    <property type="entry name" value="Homeodomain-like"/>
    <property type="match status" value="1"/>
</dbReference>
<dbReference type="GO" id="GO:0005634">
    <property type="term" value="C:nucleus"/>
    <property type="evidence" value="ECO:0007669"/>
    <property type="project" value="UniProtKB-SubCell"/>
</dbReference>
<name>A0AAD7Q046_QUISA</name>
<feature type="region of interest" description="Disordered" evidence="3">
    <location>
        <begin position="145"/>
        <end position="186"/>
    </location>
</feature>
<feature type="compositionally biased region" description="Basic and acidic residues" evidence="3">
    <location>
        <begin position="145"/>
        <end position="157"/>
    </location>
</feature>
<dbReference type="PANTHER" id="PTHR47122">
    <property type="entry name" value="MYB-LIKE DNA-BINDING DOMAIN CONTAINING PROTEIN, EXPRESSED"/>
    <property type="match status" value="1"/>
</dbReference>
<keyword evidence="7" id="KW-1185">Reference proteome</keyword>
<evidence type="ECO:0000313" key="6">
    <source>
        <dbReference type="EMBL" id="KAJ7972380.1"/>
    </source>
</evidence>
<evidence type="ECO:0000313" key="7">
    <source>
        <dbReference type="Proteomes" id="UP001163823"/>
    </source>
</evidence>
<feature type="compositionally biased region" description="Acidic residues" evidence="3">
    <location>
        <begin position="350"/>
        <end position="363"/>
    </location>
</feature>
<dbReference type="Pfam" id="PF00249">
    <property type="entry name" value="Myb_DNA-binding"/>
    <property type="match status" value="1"/>
</dbReference>
<evidence type="ECO:0000259" key="5">
    <source>
        <dbReference type="PROSITE" id="PS51294"/>
    </source>
</evidence>
<dbReference type="PANTHER" id="PTHR47122:SF5">
    <property type="entry name" value="TRF-LIKE 8"/>
    <property type="match status" value="1"/>
</dbReference>
<feature type="domain" description="Myb-like" evidence="4">
    <location>
        <begin position="374"/>
        <end position="429"/>
    </location>
</feature>
<evidence type="ECO:0000259" key="4">
    <source>
        <dbReference type="PROSITE" id="PS50090"/>
    </source>
</evidence>
<feature type="region of interest" description="Disordered" evidence="3">
    <location>
        <begin position="350"/>
        <end position="377"/>
    </location>
</feature>
<feature type="region of interest" description="Disordered" evidence="3">
    <location>
        <begin position="485"/>
        <end position="509"/>
    </location>
</feature>
<evidence type="ECO:0000256" key="2">
    <source>
        <dbReference type="ARBA" id="ARBA00023242"/>
    </source>
</evidence>
<feature type="compositionally biased region" description="Basic residues" evidence="3">
    <location>
        <begin position="367"/>
        <end position="377"/>
    </location>
</feature>
<sequence>MRIKLKREHNMDREEHLPKLANMKCQRVKAGGSFVPSGQDEVVEDEHLLSEPKSDHVAVDGVLCYHEEYLGKHYDIENLSCELQCGLKRDTGGLDSYTTLEGDDLKLDALDGLLDDVEEVDDFDAANGLSSACEDYLLDFEYAEKAQENDPSPRERSLLGNSSSESQSSGLSASSTGAGGLLESSRMPIPKSECKKDYLGKTVICELHGTSRNKCPCQPTIGDNIYGYSLDIQNPDEFDNDDNSLVGVASSDSAEACQISALREKRLRKRTQRYIEEFSGLKSKENIPIATSKNKCGRSDNKFHHLRHRALRKGQGEKSISETSEVTLSQLRLRWRLPKKEVSFSPVGLESDEEPFVSDSEDDSMAKRRSRKHDRRKHQRMWTLSEVIKLVDGISEYGVGRWTEIKRVLFSSSAYRTPIDLRDKWRNLLRASYAKVNKKVAEQKQNASRLLPTSVLRRVRELAKIHPYPSGHSSKKSCVGEVASPAVPTQDKGAPICLGRRNVSRKNSP</sequence>
<reference evidence="6" key="1">
    <citation type="journal article" date="2023" name="Science">
        <title>Elucidation of the pathway for biosynthesis of saponin adjuvants from the soapbark tree.</title>
        <authorList>
            <person name="Reed J."/>
            <person name="Orme A."/>
            <person name="El-Demerdash A."/>
            <person name="Owen C."/>
            <person name="Martin L.B.B."/>
            <person name="Misra R.C."/>
            <person name="Kikuchi S."/>
            <person name="Rejzek M."/>
            <person name="Martin A.C."/>
            <person name="Harkess A."/>
            <person name="Leebens-Mack J."/>
            <person name="Louveau T."/>
            <person name="Stephenson M.J."/>
            <person name="Osbourn A."/>
        </authorList>
    </citation>
    <scope>NUCLEOTIDE SEQUENCE</scope>
    <source>
        <strain evidence="6">S10</strain>
    </source>
</reference>
<proteinExistence type="predicted"/>
<protein>
    <submittedName>
        <fullName evidence="6">Telomere repeat-binding protein 4</fullName>
    </submittedName>
</protein>
<dbReference type="PROSITE" id="PS50090">
    <property type="entry name" value="MYB_LIKE"/>
    <property type="match status" value="1"/>
</dbReference>
<accession>A0AAD7Q046</accession>
<organism evidence="6 7">
    <name type="scientific">Quillaja saponaria</name>
    <name type="common">Soap bark tree</name>
    <dbReference type="NCBI Taxonomy" id="32244"/>
    <lineage>
        <taxon>Eukaryota</taxon>
        <taxon>Viridiplantae</taxon>
        <taxon>Streptophyta</taxon>
        <taxon>Embryophyta</taxon>
        <taxon>Tracheophyta</taxon>
        <taxon>Spermatophyta</taxon>
        <taxon>Magnoliopsida</taxon>
        <taxon>eudicotyledons</taxon>
        <taxon>Gunneridae</taxon>
        <taxon>Pentapetalae</taxon>
        <taxon>rosids</taxon>
        <taxon>fabids</taxon>
        <taxon>Fabales</taxon>
        <taxon>Quillajaceae</taxon>
        <taxon>Quillaja</taxon>
    </lineage>
</organism>
<keyword evidence="2" id="KW-0539">Nucleus</keyword>
<dbReference type="PROSITE" id="PS51294">
    <property type="entry name" value="HTH_MYB"/>
    <property type="match status" value="1"/>
</dbReference>
<dbReference type="SMART" id="SM00717">
    <property type="entry name" value="SANT"/>
    <property type="match status" value="1"/>
</dbReference>
<feature type="compositionally biased region" description="Low complexity" evidence="3">
    <location>
        <begin position="158"/>
        <end position="185"/>
    </location>
</feature>
<dbReference type="EMBL" id="JARAOO010000004">
    <property type="protein sequence ID" value="KAJ7972380.1"/>
    <property type="molecule type" value="Genomic_DNA"/>
</dbReference>
<dbReference type="Proteomes" id="UP001163823">
    <property type="component" value="Chromosome 4"/>
</dbReference>
<dbReference type="Gene3D" id="1.10.246.220">
    <property type="match status" value="1"/>
</dbReference>